<evidence type="ECO:0000313" key="1">
    <source>
        <dbReference type="EMBL" id="OWZ06855.1"/>
    </source>
</evidence>
<protein>
    <submittedName>
        <fullName evidence="1">Uncharacterized protein</fullName>
    </submittedName>
</protein>
<dbReference type="OrthoDB" id="129886at2759"/>
<accession>A0A225VNE1</accession>
<dbReference type="AlphaFoldDB" id="A0A225VNE1"/>
<comment type="caution">
    <text evidence="1">The sequence shown here is derived from an EMBL/GenBank/DDBJ whole genome shotgun (WGS) entry which is preliminary data.</text>
</comment>
<name>A0A225VNE1_9STRA</name>
<keyword evidence="2" id="KW-1185">Reference proteome</keyword>
<gene>
    <name evidence="1" type="ORF">PHMEG_00020839</name>
</gene>
<sequence>MSYTPAVRETRSEHQRFVPRLRGRSASERARLQMGHTAYLAGEREKDTELTMSQSELRHDHAHLYDPHWKRCVLSSG</sequence>
<evidence type="ECO:0000313" key="2">
    <source>
        <dbReference type="Proteomes" id="UP000198211"/>
    </source>
</evidence>
<reference evidence="2" key="1">
    <citation type="submission" date="2017-03" db="EMBL/GenBank/DDBJ databases">
        <title>Phytopthora megakarya and P. palmivora, two closely related causual agents of cacao black pod achieved similar genome size and gene model numbers by different mechanisms.</title>
        <authorList>
            <person name="Ali S."/>
            <person name="Shao J."/>
            <person name="Larry D.J."/>
            <person name="Kronmiller B."/>
            <person name="Shen D."/>
            <person name="Strem M.D."/>
            <person name="Melnick R.L."/>
            <person name="Guiltinan M.J."/>
            <person name="Tyler B.M."/>
            <person name="Meinhardt L.W."/>
            <person name="Bailey B.A."/>
        </authorList>
    </citation>
    <scope>NUCLEOTIDE SEQUENCE [LARGE SCALE GENOMIC DNA]</scope>
    <source>
        <strain evidence="2">zdho120</strain>
    </source>
</reference>
<dbReference type="EMBL" id="NBNE01003792">
    <property type="protein sequence ID" value="OWZ06855.1"/>
    <property type="molecule type" value="Genomic_DNA"/>
</dbReference>
<dbReference type="Proteomes" id="UP000198211">
    <property type="component" value="Unassembled WGS sequence"/>
</dbReference>
<organism evidence="1 2">
    <name type="scientific">Phytophthora megakarya</name>
    <dbReference type="NCBI Taxonomy" id="4795"/>
    <lineage>
        <taxon>Eukaryota</taxon>
        <taxon>Sar</taxon>
        <taxon>Stramenopiles</taxon>
        <taxon>Oomycota</taxon>
        <taxon>Peronosporomycetes</taxon>
        <taxon>Peronosporales</taxon>
        <taxon>Peronosporaceae</taxon>
        <taxon>Phytophthora</taxon>
    </lineage>
</organism>
<proteinExistence type="predicted"/>